<dbReference type="HOGENOM" id="CLU_811413_0_0_1"/>
<dbReference type="Proteomes" id="UP000019373">
    <property type="component" value="Unassembled WGS sequence"/>
</dbReference>
<feature type="compositionally biased region" description="Low complexity" evidence="1">
    <location>
        <begin position="1"/>
        <end position="13"/>
    </location>
</feature>
<dbReference type="RefSeq" id="XP_007801513.1">
    <property type="nucleotide sequence ID" value="XM_007803322.1"/>
</dbReference>
<organism evidence="2 3">
    <name type="scientific">Endocarpon pusillum (strain Z07020 / HMAS-L-300199)</name>
    <name type="common">Lichen-forming fungus</name>
    <dbReference type="NCBI Taxonomy" id="1263415"/>
    <lineage>
        <taxon>Eukaryota</taxon>
        <taxon>Fungi</taxon>
        <taxon>Dikarya</taxon>
        <taxon>Ascomycota</taxon>
        <taxon>Pezizomycotina</taxon>
        <taxon>Eurotiomycetes</taxon>
        <taxon>Chaetothyriomycetidae</taxon>
        <taxon>Verrucariales</taxon>
        <taxon>Verrucariaceae</taxon>
        <taxon>Endocarpon</taxon>
    </lineage>
</organism>
<dbReference type="GeneID" id="19239257"/>
<dbReference type="AlphaFoldDB" id="U1GLL7"/>
<dbReference type="EMBL" id="KE721034">
    <property type="protein sequence ID" value="ERF72791.1"/>
    <property type="molecule type" value="Genomic_DNA"/>
</dbReference>
<evidence type="ECO:0008006" key="4">
    <source>
        <dbReference type="Google" id="ProtNLM"/>
    </source>
</evidence>
<feature type="region of interest" description="Disordered" evidence="1">
    <location>
        <begin position="1"/>
        <end position="77"/>
    </location>
</feature>
<keyword evidence="3" id="KW-1185">Reference proteome</keyword>
<evidence type="ECO:0000313" key="3">
    <source>
        <dbReference type="Proteomes" id="UP000019373"/>
    </source>
</evidence>
<evidence type="ECO:0000313" key="2">
    <source>
        <dbReference type="EMBL" id="ERF72791.1"/>
    </source>
</evidence>
<gene>
    <name evidence="2" type="ORF">EPUS_04226</name>
</gene>
<evidence type="ECO:0000256" key="1">
    <source>
        <dbReference type="SAM" id="MobiDB-lite"/>
    </source>
</evidence>
<accession>U1GLL7</accession>
<name>U1GLL7_ENDPU</name>
<feature type="compositionally biased region" description="Polar residues" evidence="1">
    <location>
        <begin position="62"/>
        <end position="71"/>
    </location>
</feature>
<reference evidence="3" key="1">
    <citation type="journal article" date="2014" name="BMC Genomics">
        <title>Genome characteristics reveal the impact of lichenization on lichen-forming fungus Endocarpon pusillum Hedwig (Verrucariales, Ascomycota).</title>
        <authorList>
            <person name="Wang Y.-Y."/>
            <person name="Liu B."/>
            <person name="Zhang X.-Y."/>
            <person name="Zhou Q.-M."/>
            <person name="Zhang T."/>
            <person name="Li H."/>
            <person name="Yu Y.-F."/>
            <person name="Zhang X.-L."/>
            <person name="Hao X.-Y."/>
            <person name="Wang M."/>
            <person name="Wang L."/>
            <person name="Wei J.-C."/>
        </authorList>
    </citation>
    <scope>NUCLEOTIDE SEQUENCE [LARGE SCALE GENOMIC DNA]</scope>
    <source>
        <strain evidence="3">Z07020 / HMAS-L-300199</strain>
    </source>
</reference>
<protein>
    <recommendedName>
        <fullName evidence="4">Heterokaryon incompatibility domain-containing protein</fullName>
    </recommendedName>
</protein>
<feature type="compositionally biased region" description="Polar residues" evidence="1">
    <location>
        <begin position="23"/>
        <end position="47"/>
    </location>
</feature>
<sequence>MPTPATTQEAAPPRISPTRALPVSSTAQHMSRPHVTTWTSTLSQAHMANSPLAPSHAERGSRTPQGASTGLQAAHSATVPGMEMLKFSFKQELDIRMRRVEQSADSIGSFLDQTITHDNDRVDLNTHPRMGPTGSKWWVDSRWQMRSFDLGNGDLDVPTTSVSRRILLYSPWFKDDGPILGPPECVQHIRATWGYLDTHHKIKSSWSSMICVKQAGWGWNVSELKQIAQAAIYFEDAWVQLTSMDGTMCQRNWQDNPVLAPQSRSQAMVTVGAMNHTADLIQLFLANKHMWALQDRKSKAHRLSFVEPLSRFGTVREVKFGSLTLHTAADAVHWTSFTLNLV</sequence>
<proteinExistence type="predicted"/>